<keyword evidence="4 8" id="KW-0489">Methyltransferase</keyword>
<feature type="coiled-coil region" evidence="8">
    <location>
        <begin position="354"/>
        <end position="385"/>
    </location>
</feature>
<dbReference type="GO" id="GO:0005730">
    <property type="term" value="C:nucleolus"/>
    <property type="evidence" value="ECO:0007669"/>
    <property type="project" value="UniProtKB-SubCell"/>
</dbReference>
<feature type="region of interest" description="Disordered" evidence="9">
    <location>
        <begin position="322"/>
        <end position="348"/>
    </location>
</feature>
<sequence>MGKKGKIGKQRKDKFYQLAKETGYRSRAAFKLIQLNRKFEFLQKSRVCVDLCAAPGGWMQVARQNMPVSSIVIGVDLFPIKTIPGCISLVEDITTDKCRVSIARELKTWKADVVLNDGAPNVGKSWVHDAYQQVVLTLAALKMATYFLRPGGWFITKVFRSKDYNPLVWVLKQLFRKVHATKPQASRTESAEIFVVCQYYIAPDKLDPKFLDPKYVFSELEIESANKLNVYNPTKKKAKVEGYPENDYTLYHSLSVKDFIAHDNAVEALQNASEIVFDDETIANHEKTTNEIKECCKDIKVLGKKDLRNLMNWWKAVKESLKKPEVEEDVPEDTTEPAPMSQEDLEDLEDEQIRKQIEEIREEEARDLKRKKKKVNKERQKLNERLNLKMIHKGNEGPVLEGDDMFSLKQIQSHQQLEKITDQSPDLVAESDADSDTEKPKPKKVSYKKDEGHLDSSGLYYKTDDSEPEDSTDVSDDDSDKSGLGLNESDDEERPQKRNKYLDDDPENPLLTDLDQRDKKTKRIHKAELWFEKDVFKNLEDEKDEDLELDKMVEEYKKKGGRIIGEGDDDKENKVKKNIQEEEEDDELSSSGDDTDSDYDVEKMMAPNKKSEKNANSKDNSVSHTKSKKRKRLTEEELALGSLLVQSKKTRRDLVDSAWNRYAFNDDKLPDWFVKDEDKHMKKDAPVPKELVDEYKKRVEDLDVRPIKKVVEAKARKKRRALRKLEKAKKKVEAIMDNTEISDREKTKQVQALYKKAHKEPKKDVTYVVMKKHMAQKKAARPPGVKGRYKLVDPRMKKDLRAAKAKEKTKGRGKKGRGGKPPRGKPKAHKGKKLKK</sequence>
<keyword evidence="13" id="KW-1185">Reference proteome</keyword>
<dbReference type="GO" id="GO:0016435">
    <property type="term" value="F:rRNA (guanine) methyltransferase activity"/>
    <property type="evidence" value="ECO:0007669"/>
    <property type="project" value="TreeGrafter"/>
</dbReference>
<feature type="region of interest" description="Disordered" evidence="9">
    <location>
        <begin position="412"/>
        <end position="521"/>
    </location>
</feature>
<evidence type="ECO:0000259" key="12">
    <source>
        <dbReference type="Pfam" id="PF11861"/>
    </source>
</evidence>
<dbReference type="RefSeq" id="XP_017876654.1">
    <property type="nucleotide sequence ID" value="XM_018021165.2"/>
</dbReference>
<evidence type="ECO:0000259" key="10">
    <source>
        <dbReference type="Pfam" id="PF01728"/>
    </source>
</evidence>
<dbReference type="Proteomes" id="UP000694925">
    <property type="component" value="Unplaced"/>
</dbReference>
<dbReference type="Pfam" id="PF11861">
    <property type="entry name" value="DUF3381"/>
    <property type="match status" value="1"/>
</dbReference>
<dbReference type="InterPro" id="IPR028589">
    <property type="entry name" value="SPB1-like"/>
</dbReference>
<feature type="binding site" evidence="8">
    <location>
        <position position="92"/>
    </location>
    <ligand>
        <name>S-adenosyl-L-methionine</name>
        <dbReference type="ChEBI" id="CHEBI:59789"/>
    </ligand>
</feature>
<dbReference type="GO" id="GO:0000466">
    <property type="term" value="P:maturation of 5.8S rRNA from tricistronic rRNA transcript (SSU-rRNA, 5.8S rRNA, LSU-rRNA)"/>
    <property type="evidence" value="ECO:0007669"/>
    <property type="project" value="TreeGrafter"/>
</dbReference>
<proteinExistence type="inferred from homology"/>
<reference evidence="14" key="1">
    <citation type="submission" date="2025-08" db="UniProtKB">
        <authorList>
            <consortium name="RefSeq"/>
        </authorList>
    </citation>
    <scope>IDENTIFICATION</scope>
    <source>
        <tissue evidence="14">Whole body</tissue>
    </source>
</reference>
<keyword evidence="8" id="KW-0175">Coiled coil</keyword>
<dbReference type="InterPro" id="IPR002877">
    <property type="entry name" value="RNA_MeTrfase_FtsJ_dom"/>
</dbReference>
<feature type="binding site" evidence="8">
    <location>
        <position position="58"/>
    </location>
    <ligand>
        <name>S-adenosyl-L-methionine</name>
        <dbReference type="ChEBI" id="CHEBI:59789"/>
    </ligand>
</feature>
<dbReference type="EC" id="2.1.1.-" evidence="8"/>
<feature type="compositionally biased region" description="Acidic residues" evidence="9">
    <location>
        <begin position="466"/>
        <end position="479"/>
    </location>
</feature>
<feature type="region of interest" description="Disordered" evidence="9">
    <location>
        <begin position="558"/>
        <end position="634"/>
    </location>
</feature>
<organism evidence="13 14">
    <name type="scientific">Ceratina calcarata</name>
    <dbReference type="NCBI Taxonomy" id="156304"/>
    <lineage>
        <taxon>Eukaryota</taxon>
        <taxon>Metazoa</taxon>
        <taxon>Ecdysozoa</taxon>
        <taxon>Arthropoda</taxon>
        <taxon>Hexapoda</taxon>
        <taxon>Insecta</taxon>
        <taxon>Pterygota</taxon>
        <taxon>Neoptera</taxon>
        <taxon>Endopterygota</taxon>
        <taxon>Hymenoptera</taxon>
        <taxon>Apocrita</taxon>
        <taxon>Aculeata</taxon>
        <taxon>Apoidea</taxon>
        <taxon>Anthophila</taxon>
        <taxon>Apidae</taxon>
        <taxon>Ceratina</taxon>
        <taxon>Zadontomerus</taxon>
    </lineage>
</organism>
<keyword evidence="3 8" id="KW-0698">rRNA processing</keyword>
<dbReference type="SUPFAM" id="SSF53335">
    <property type="entry name" value="S-adenosyl-L-methionine-dependent methyltransferases"/>
    <property type="match status" value="1"/>
</dbReference>
<accession>A0AAJ7IU12</accession>
<feature type="compositionally biased region" description="Basic and acidic residues" evidence="9">
    <location>
        <begin position="790"/>
        <end position="810"/>
    </location>
</feature>
<comment type="subcellular location">
    <subcellularLocation>
        <location evidence="1 8">Nucleus</location>
        <location evidence="1 8">Nucleolus</location>
    </subcellularLocation>
</comment>
<dbReference type="InterPro" id="IPR015507">
    <property type="entry name" value="rRNA-MeTfrase_E"/>
</dbReference>
<evidence type="ECO:0000256" key="6">
    <source>
        <dbReference type="ARBA" id="ARBA00022691"/>
    </source>
</evidence>
<keyword evidence="2 8" id="KW-0690">Ribosome biogenesis</keyword>
<feature type="compositionally biased region" description="Acidic residues" evidence="9">
    <location>
        <begin position="326"/>
        <end position="335"/>
    </location>
</feature>
<feature type="compositionally biased region" description="Basic and acidic residues" evidence="9">
    <location>
        <begin position="494"/>
        <end position="503"/>
    </location>
</feature>
<dbReference type="HAMAP" id="MF_01547">
    <property type="entry name" value="RNA_methyltr_E"/>
    <property type="match status" value="1"/>
</dbReference>
<dbReference type="GO" id="GO:0008650">
    <property type="term" value="F:rRNA (uridine-2'-O-)-methyltransferase activity"/>
    <property type="evidence" value="ECO:0007669"/>
    <property type="project" value="TreeGrafter"/>
</dbReference>
<keyword evidence="5 8" id="KW-0808">Transferase</keyword>
<dbReference type="FunFam" id="3.40.50.150:FF:000004">
    <property type="entry name" value="AdoMet-dependent rRNA methyltransferase SPB1"/>
    <property type="match status" value="1"/>
</dbReference>
<evidence type="ECO:0000256" key="1">
    <source>
        <dbReference type="ARBA" id="ARBA00004604"/>
    </source>
</evidence>
<gene>
    <name evidence="14" type="primary">LOC108622954</name>
</gene>
<name>A0AAJ7IU12_9HYME</name>
<dbReference type="GeneID" id="108622954"/>
<keyword evidence="7 8" id="KW-0539">Nucleus</keyword>
<comment type="function">
    <text evidence="8">Probable methyltransferase involved in the maturation of rRNA and in the biogenesis of ribosomal subunits.</text>
</comment>
<dbReference type="PANTHER" id="PTHR10920:SF13">
    <property type="entry name" value="PRE-RRNA 2'-O-RIBOSE RNA METHYLTRANSFERASE FTSJ3"/>
    <property type="match status" value="1"/>
</dbReference>
<dbReference type="GO" id="GO:0030687">
    <property type="term" value="C:preribosome, large subunit precursor"/>
    <property type="evidence" value="ECO:0007669"/>
    <property type="project" value="TreeGrafter"/>
</dbReference>
<dbReference type="KEGG" id="ccal:108622954"/>
<dbReference type="InterPro" id="IPR024576">
    <property type="entry name" value="rRNA_MeTfrase_Spb1_DUF3381"/>
</dbReference>
<evidence type="ECO:0000256" key="2">
    <source>
        <dbReference type="ARBA" id="ARBA00022517"/>
    </source>
</evidence>
<evidence type="ECO:0000256" key="4">
    <source>
        <dbReference type="ARBA" id="ARBA00022603"/>
    </source>
</evidence>
<dbReference type="Pfam" id="PF01728">
    <property type="entry name" value="FtsJ"/>
    <property type="match status" value="1"/>
</dbReference>
<dbReference type="HAMAP" id="MF_03163">
    <property type="entry name" value="RNA_methyltr_E_SPB1"/>
    <property type="match status" value="1"/>
</dbReference>
<feature type="binding site" evidence="8">
    <location>
        <position position="56"/>
    </location>
    <ligand>
        <name>S-adenosyl-L-methionine</name>
        <dbReference type="ChEBI" id="CHEBI:59789"/>
    </ligand>
</feature>
<feature type="domain" description="Ribosomal RNA methyltransferase SPB1-like C-terminal" evidence="11">
    <location>
        <begin position="596"/>
        <end position="808"/>
    </location>
</feature>
<feature type="binding site" evidence="8">
    <location>
        <position position="117"/>
    </location>
    <ligand>
        <name>S-adenosyl-L-methionine</name>
        <dbReference type="ChEBI" id="CHEBI:59789"/>
    </ligand>
</feature>
<dbReference type="GO" id="GO:0000463">
    <property type="term" value="P:maturation of LSU-rRNA from tricistronic rRNA transcript (SSU-rRNA, 5.8S rRNA, LSU-rRNA)"/>
    <property type="evidence" value="ECO:0007669"/>
    <property type="project" value="TreeGrafter"/>
</dbReference>
<comment type="catalytic activity">
    <reaction evidence="8">
        <text>a ribonucleotide in rRNA + S-adenosyl-L-methionine = a 2'-O-methylribonucleotide in rRNA + S-adenosyl-L-homocysteine + H(+)</text>
        <dbReference type="Rhea" id="RHEA:48628"/>
        <dbReference type="Rhea" id="RHEA-COMP:12164"/>
        <dbReference type="Rhea" id="RHEA-COMP:12165"/>
        <dbReference type="ChEBI" id="CHEBI:15378"/>
        <dbReference type="ChEBI" id="CHEBI:57856"/>
        <dbReference type="ChEBI" id="CHEBI:59789"/>
        <dbReference type="ChEBI" id="CHEBI:90675"/>
        <dbReference type="ChEBI" id="CHEBI:90676"/>
    </reaction>
</comment>
<keyword evidence="6 8" id="KW-0949">S-adenosyl-L-methionine</keyword>
<feature type="domain" description="DUF3381" evidence="12">
    <location>
        <begin position="233"/>
        <end position="385"/>
    </location>
</feature>
<feature type="compositionally biased region" description="Acidic residues" evidence="9">
    <location>
        <begin position="581"/>
        <end position="599"/>
    </location>
</feature>
<dbReference type="Pfam" id="PF07780">
    <property type="entry name" value="Spb1_C"/>
    <property type="match status" value="1"/>
</dbReference>
<evidence type="ECO:0000256" key="5">
    <source>
        <dbReference type="ARBA" id="ARBA00022679"/>
    </source>
</evidence>
<dbReference type="InterPro" id="IPR012920">
    <property type="entry name" value="rRNA_MeTfrase_SPB1-like_C"/>
</dbReference>
<dbReference type="PANTHER" id="PTHR10920">
    <property type="entry name" value="RIBOSOMAL RNA METHYLTRANSFERASE"/>
    <property type="match status" value="1"/>
</dbReference>
<evidence type="ECO:0000256" key="3">
    <source>
        <dbReference type="ARBA" id="ARBA00022552"/>
    </source>
</evidence>
<feature type="active site" description="Proton acceptor" evidence="8">
    <location>
        <position position="157"/>
    </location>
</feature>
<dbReference type="Gene3D" id="3.40.50.150">
    <property type="entry name" value="Vaccinia Virus protein VP39"/>
    <property type="match status" value="1"/>
</dbReference>
<evidence type="ECO:0000313" key="13">
    <source>
        <dbReference type="Proteomes" id="UP000694925"/>
    </source>
</evidence>
<feature type="binding site" evidence="8">
    <location>
        <position position="76"/>
    </location>
    <ligand>
        <name>S-adenosyl-L-methionine</name>
        <dbReference type="ChEBI" id="CHEBI:59789"/>
    </ligand>
</feature>
<dbReference type="InterPro" id="IPR029063">
    <property type="entry name" value="SAM-dependent_MTases_sf"/>
</dbReference>
<feature type="coiled-coil region" evidence="8">
    <location>
        <begin position="708"/>
        <end position="742"/>
    </location>
</feature>
<evidence type="ECO:0000259" key="11">
    <source>
        <dbReference type="Pfam" id="PF07780"/>
    </source>
</evidence>
<evidence type="ECO:0000256" key="8">
    <source>
        <dbReference type="HAMAP-Rule" id="MF_03163"/>
    </source>
</evidence>
<evidence type="ECO:0000313" key="14">
    <source>
        <dbReference type="RefSeq" id="XP_017876654.1"/>
    </source>
</evidence>
<protein>
    <recommendedName>
        <fullName evidence="8">Putative rRNA methyltransferase</fullName>
        <ecNumber evidence="8">2.1.1.-</ecNumber>
    </recommendedName>
    <alternativeName>
        <fullName evidence="8">2'-O-ribose RNA methyltransferase SPB1 homolog</fullName>
    </alternativeName>
</protein>
<comment type="similarity">
    <text evidence="8">Belongs to the class I-like SAM-binding methyltransferase superfamily. RNA methyltransferase RlmE family. SPB1 subfamily.</text>
</comment>
<dbReference type="AlphaFoldDB" id="A0AAJ7IU12"/>
<evidence type="ECO:0000256" key="7">
    <source>
        <dbReference type="ARBA" id="ARBA00023242"/>
    </source>
</evidence>
<feature type="compositionally biased region" description="Basic residues" evidence="9">
    <location>
        <begin position="811"/>
        <end position="836"/>
    </location>
</feature>
<feature type="region of interest" description="Disordered" evidence="9">
    <location>
        <begin position="773"/>
        <end position="836"/>
    </location>
</feature>
<feature type="compositionally biased region" description="Basic and acidic residues" evidence="9">
    <location>
        <begin position="571"/>
        <end position="580"/>
    </location>
</feature>
<dbReference type="InterPro" id="IPR050082">
    <property type="entry name" value="RNA_methyltr_RlmE"/>
</dbReference>
<feature type="domain" description="Ribosomal RNA methyltransferase FtsJ" evidence="10">
    <location>
        <begin position="24"/>
        <end position="199"/>
    </location>
</feature>
<evidence type="ECO:0000256" key="9">
    <source>
        <dbReference type="SAM" id="MobiDB-lite"/>
    </source>
</evidence>